<comment type="caution">
    <text evidence="2">The sequence shown here is derived from an EMBL/GenBank/DDBJ whole genome shotgun (WGS) entry which is preliminary data.</text>
</comment>
<gene>
    <name evidence="2" type="ORF">NARC_110140</name>
</gene>
<dbReference type="RefSeq" id="WP_144732886.1">
    <property type="nucleotide sequence ID" value="NZ_ML675587.1"/>
</dbReference>
<sequence>MKIPFKRKSARYNKKEAASINKENFQSNETGELNISNPEKKSEYSKSSLSVDECNNSTPIKSRSNWQVCFACKNLISGEIKRPERRWNLDTSQPMCIDCYERKFEEFEKINNYCNGCNKKLGFIRYNPKPLWTIKGQLCRSCWDSKNSTLSK</sequence>
<evidence type="ECO:0000256" key="1">
    <source>
        <dbReference type="SAM" id="MobiDB-lite"/>
    </source>
</evidence>
<protein>
    <submittedName>
        <fullName evidence="2">Uncharacterized protein</fullName>
    </submittedName>
</protein>
<dbReference type="EMBL" id="VOAH01000011">
    <property type="protein sequence ID" value="TVP39928.1"/>
    <property type="molecule type" value="Genomic_DNA"/>
</dbReference>
<feature type="region of interest" description="Disordered" evidence="1">
    <location>
        <begin position="1"/>
        <end position="41"/>
    </location>
</feature>
<dbReference type="Proteomes" id="UP000315289">
    <property type="component" value="Unassembled WGS sequence"/>
</dbReference>
<keyword evidence="3" id="KW-1185">Reference proteome</keyword>
<proteinExistence type="predicted"/>
<feature type="compositionally biased region" description="Polar residues" evidence="1">
    <location>
        <begin position="21"/>
        <end position="35"/>
    </location>
</feature>
<dbReference type="OrthoDB" id="8006at2157"/>
<evidence type="ECO:0000313" key="2">
    <source>
        <dbReference type="EMBL" id="TVP39928.1"/>
    </source>
</evidence>
<organism evidence="2 3">
    <name type="scientific">Candidatus Nitrosocosmicus arcticus</name>
    <dbReference type="NCBI Taxonomy" id="2035267"/>
    <lineage>
        <taxon>Archaea</taxon>
        <taxon>Nitrososphaerota</taxon>
        <taxon>Nitrososphaeria</taxon>
        <taxon>Nitrososphaerales</taxon>
        <taxon>Nitrososphaeraceae</taxon>
        <taxon>Candidatus Nitrosocosmicus</taxon>
    </lineage>
</organism>
<dbReference type="AlphaFoldDB" id="A0A557STL3"/>
<reference evidence="2 3" key="1">
    <citation type="journal article" date="2019" name="Front. Microbiol.">
        <title>Ammonia Oxidation by the Arctic Terrestrial Thaumarchaeote Candidatus Nitrosocosmicus arcticus Is Stimulated by Increasing Temperatures.</title>
        <authorList>
            <person name="Alves R.J.E."/>
            <person name="Kerou M."/>
            <person name="Zappe A."/>
            <person name="Bittner R."/>
            <person name="Abby S.S."/>
            <person name="Schmidt H.A."/>
            <person name="Pfeifer K."/>
            <person name="Schleper C."/>
        </authorList>
    </citation>
    <scope>NUCLEOTIDE SEQUENCE [LARGE SCALE GENOMIC DNA]</scope>
    <source>
        <strain evidence="2 3">Kfb</strain>
    </source>
</reference>
<feature type="compositionally biased region" description="Basic residues" evidence="1">
    <location>
        <begin position="1"/>
        <end position="12"/>
    </location>
</feature>
<name>A0A557STL3_9ARCH</name>
<evidence type="ECO:0000313" key="3">
    <source>
        <dbReference type="Proteomes" id="UP000315289"/>
    </source>
</evidence>
<accession>A0A557STL3</accession>